<feature type="compositionally biased region" description="Basic residues" evidence="1">
    <location>
        <begin position="494"/>
        <end position="507"/>
    </location>
</feature>
<evidence type="ECO:0008006" key="4">
    <source>
        <dbReference type="Google" id="ProtNLM"/>
    </source>
</evidence>
<name>A0ABQ7PUE8_PLUXY</name>
<sequence length="987" mass="109045">MEAFEEHPVHIPSFEGVKEGTAEATDTIAPDIIEDCHKSNGLSESASEVGQGCVEHSAIAANEPTNDCAAASEPENTNQPTPQTVEFMEMHDSGVVEEVTHQEEVCQTNEVALFETCSDMTGPKLMEVSEIETEVITDNQFEIPSENLVLQTEVSVEKEELPEEKNGNNENDSENKTESHLDDQSIYLSEALRTSDNTTENTENNNMSMKEEVLNNEELLDILEGNDLDTTSESNNSLKVPLHKEAEMALQQLSRLRGRTPSKNKKNNLIKLISEPKGKITKSKTNKKKLDKKLSETIAGEIAVNTPETTDIKTKNVKKNVEKKLLEGNKNNENSEVILDENVQPTEENIVNALVKDWDDDEHDANKTKELLDETNNLLKASESLIEEQKQNDDKTNVDTKTRDSLDSSQEDQSNPNKSSDEGHTQRRGRIIKKKVIFDPDNPDTFTKGKEKTAIKSKEAAVDKEVQQLVAKKSTKVEPVTPRATSKSPVSKSPWKKPTPKNSKQHKRLSEVDRLLMDEGAVNMMYQLTPEAQKGKKNIRTKAEFIKKINQSSTPDGKEMKFRERKKEKLEEGEAKKILVGKQRPSATGSVTSASLCEDFDSRPDDSIIYRRHSSSSYSSTCMSPRRLSDVESGAVQQAIAQANLATPSENSGSPNVSTENGLQQGDVFMATIPGSPEIINKKVCMSLKEKLNSKLSTVLNKRKRESKTDKPIKQKKLTLKNEDSQVVGEINFKTVSLLFDGKIAEICIRKTGSENNEYGTEALEEIEKALRLVDGRKDTFVTLLTSEDGTFCSRLNLTPLLEPNMETRTNYAFDITESVRSVLLAMEQHSKVLIGGVSGACEGLALAMLVLCDLAYASEDASFTLSASSTTPLMPGVAVLTSSSRLSQALVRDLVLTGRRLSAPEAAARGLLARALWPPRFTEELRATAAHVAEQGHTLLIKKQLLKATSAPESSFQSRLAAEQDTVAAYWTSVEGQDTLQAHLNK</sequence>
<dbReference type="InterPro" id="IPR029045">
    <property type="entry name" value="ClpP/crotonase-like_dom_sf"/>
</dbReference>
<dbReference type="PANTHER" id="PTHR43684">
    <property type="match status" value="1"/>
</dbReference>
<evidence type="ECO:0000313" key="2">
    <source>
        <dbReference type="EMBL" id="KAG7296134.1"/>
    </source>
</evidence>
<comment type="caution">
    <text evidence="2">The sequence shown here is derived from an EMBL/GenBank/DDBJ whole genome shotgun (WGS) entry which is preliminary data.</text>
</comment>
<dbReference type="CDD" id="cd06558">
    <property type="entry name" value="crotonase-like"/>
    <property type="match status" value="1"/>
</dbReference>
<protein>
    <recommendedName>
        <fullName evidence="4">Chromodomain Y-like protein 2</fullName>
    </recommendedName>
</protein>
<dbReference type="InterPro" id="IPR051053">
    <property type="entry name" value="ECH/Chromodomain_protein"/>
</dbReference>
<evidence type="ECO:0000256" key="1">
    <source>
        <dbReference type="SAM" id="MobiDB-lite"/>
    </source>
</evidence>
<feature type="region of interest" description="Disordered" evidence="1">
    <location>
        <begin position="386"/>
        <end position="509"/>
    </location>
</feature>
<proteinExistence type="predicted"/>
<feature type="region of interest" description="Disordered" evidence="1">
    <location>
        <begin position="156"/>
        <end position="181"/>
    </location>
</feature>
<dbReference type="PANTHER" id="PTHR43684:SF11">
    <property type="entry name" value="CHROMO DOMAIN-CONTAINING PROTEIN"/>
    <property type="match status" value="1"/>
</dbReference>
<feature type="region of interest" description="Disordered" evidence="1">
    <location>
        <begin position="190"/>
        <end position="209"/>
    </location>
</feature>
<dbReference type="EMBL" id="JAHIBW010000029">
    <property type="protein sequence ID" value="KAG7296134.1"/>
    <property type="molecule type" value="Genomic_DNA"/>
</dbReference>
<dbReference type="Pfam" id="PF00378">
    <property type="entry name" value="ECH_1"/>
    <property type="match status" value="1"/>
</dbReference>
<organism evidence="2 3">
    <name type="scientific">Plutella xylostella</name>
    <name type="common">Diamondback moth</name>
    <name type="synonym">Plutella maculipennis</name>
    <dbReference type="NCBI Taxonomy" id="51655"/>
    <lineage>
        <taxon>Eukaryota</taxon>
        <taxon>Metazoa</taxon>
        <taxon>Ecdysozoa</taxon>
        <taxon>Arthropoda</taxon>
        <taxon>Hexapoda</taxon>
        <taxon>Insecta</taxon>
        <taxon>Pterygota</taxon>
        <taxon>Neoptera</taxon>
        <taxon>Endopterygota</taxon>
        <taxon>Lepidoptera</taxon>
        <taxon>Glossata</taxon>
        <taxon>Ditrysia</taxon>
        <taxon>Yponomeutoidea</taxon>
        <taxon>Plutellidae</taxon>
        <taxon>Plutella</taxon>
    </lineage>
</organism>
<reference evidence="2 3" key="1">
    <citation type="submission" date="2021-06" db="EMBL/GenBank/DDBJ databases">
        <title>A haploid diamondback moth (Plutella xylostella L.) genome assembly resolves 31 chromosomes and identifies a diamide resistance mutation.</title>
        <authorList>
            <person name="Ward C.M."/>
            <person name="Perry K.D."/>
            <person name="Baker G."/>
            <person name="Powis K."/>
            <person name="Heckel D.G."/>
            <person name="Baxter S.W."/>
        </authorList>
    </citation>
    <scope>NUCLEOTIDE SEQUENCE [LARGE SCALE GENOMIC DNA]</scope>
    <source>
        <strain evidence="2 3">LV</strain>
        <tissue evidence="2">Single pupa</tissue>
    </source>
</reference>
<feature type="region of interest" description="Disordered" evidence="1">
    <location>
        <begin position="1"/>
        <end position="22"/>
    </location>
</feature>
<gene>
    <name evidence="2" type="ORF">JYU34_021232</name>
</gene>
<evidence type="ECO:0000313" key="3">
    <source>
        <dbReference type="Proteomes" id="UP000823941"/>
    </source>
</evidence>
<keyword evidence="3" id="KW-1185">Reference proteome</keyword>
<feature type="compositionally biased region" description="Basic and acidic residues" evidence="1">
    <location>
        <begin position="387"/>
        <end position="406"/>
    </location>
</feature>
<accession>A0ABQ7PUE8</accession>
<dbReference type="SUPFAM" id="SSF52096">
    <property type="entry name" value="ClpP/crotonase"/>
    <property type="match status" value="1"/>
</dbReference>
<feature type="compositionally biased region" description="Basic residues" evidence="1">
    <location>
        <begin position="426"/>
        <end position="435"/>
    </location>
</feature>
<dbReference type="Proteomes" id="UP000823941">
    <property type="component" value="Chromosome 29"/>
</dbReference>
<feature type="compositionally biased region" description="Polar residues" evidence="1">
    <location>
        <begin position="407"/>
        <end position="418"/>
    </location>
</feature>
<dbReference type="InterPro" id="IPR001753">
    <property type="entry name" value="Enoyl-CoA_hydra/iso"/>
</dbReference>
<dbReference type="Gene3D" id="3.90.226.10">
    <property type="entry name" value="2-enoyl-CoA Hydratase, Chain A, domain 1"/>
    <property type="match status" value="1"/>
</dbReference>
<feature type="compositionally biased region" description="Basic and acidic residues" evidence="1">
    <location>
        <begin position="447"/>
        <end position="466"/>
    </location>
</feature>
<feature type="compositionally biased region" description="Low complexity" evidence="1">
    <location>
        <begin position="197"/>
        <end position="206"/>
    </location>
</feature>